<evidence type="ECO:0008006" key="5">
    <source>
        <dbReference type="Google" id="ProtNLM"/>
    </source>
</evidence>
<dbReference type="AlphaFoldDB" id="A0A2S0N6G4"/>
<feature type="signal peptide" evidence="2">
    <location>
        <begin position="1"/>
        <end position="22"/>
    </location>
</feature>
<dbReference type="KEGG" id="phr:C6569_00070"/>
<dbReference type="OrthoDB" id="8451554at2"/>
<feature type="chain" id="PRO_5015589540" description="LTXXQ motif family protein" evidence="2">
    <location>
        <begin position="23"/>
        <end position="206"/>
    </location>
</feature>
<dbReference type="GO" id="GO:0042597">
    <property type="term" value="C:periplasmic space"/>
    <property type="evidence" value="ECO:0007669"/>
    <property type="project" value="InterPro"/>
</dbReference>
<evidence type="ECO:0000256" key="1">
    <source>
        <dbReference type="SAM" id="MobiDB-lite"/>
    </source>
</evidence>
<sequence length="206" mass="22184">MKTMIIAAGVAATLALGAAAIAQPAPGGPRGPNAESGPRGEGRGPGWMRMSPEDRAAMTDARIAGLKAMLRLTPEQERHWPALETALREAATQRNQRMTERMQRWREMRENRDAARPDPVQRLRTMADRMGENAATMKKLADAAAPLYASLDEAQKRRVDRMMQRGGRMMMGGGGHGRMGGGWGGHWEGHRGGPGRGGPGGEGGRL</sequence>
<feature type="compositionally biased region" description="Low complexity" evidence="1">
    <location>
        <begin position="23"/>
        <end position="37"/>
    </location>
</feature>
<evidence type="ECO:0000313" key="3">
    <source>
        <dbReference type="EMBL" id="AVO43607.1"/>
    </source>
</evidence>
<evidence type="ECO:0000313" key="4">
    <source>
        <dbReference type="Proteomes" id="UP000237889"/>
    </source>
</evidence>
<feature type="region of interest" description="Disordered" evidence="1">
    <location>
        <begin position="180"/>
        <end position="206"/>
    </location>
</feature>
<feature type="region of interest" description="Disordered" evidence="1">
    <location>
        <begin position="23"/>
        <end position="50"/>
    </location>
</feature>
<keyword evidence="2" id="KW-0732">Signal</keyword>
<dbReference type="EMBL" id="CP027668">
    <property type="protein sequence ID" value="AVO43607.1"/>
    <property type="molecule type" value="Genomic_DNA"/>
</dbReference>
<reference evidence="3 4" key="1">
    <citation type="submission" date="2018-03" db="EMBL/GenBank/DDBJ databases">
        <title>Genome sequencing of Phreatobacter sp.</title>
        <authorList>
            <person name="Kim S.-J."/>
            <person name="Heo J."/>
            <person name="Kwon S.-W."/>
        </authorList>
    </citation>
    <scope>NUCLEOTIDE SEQUENCE [LARGE SCALE GENOMIC DNA]</scope>
    <source>
        <strain evidence="3 4">S-12</strain>
    </source>
</reference>
<gene>
    <name evidence="3" type="ORF">C6569_00070</name>
</gene>
<dbReference type="RefSeq" id="WP_106746937.1">
    <property type="nucleotide sequence ID" value="NZ_CP027668.1"/>
</dbReference>
<accession>A0A2S0N6G4</accession>
<dbReference type="Proteomes" id="UP000237889">
    <property type="component" value="Chromosome"/>
</dbReference>
<keyword evidence="4" id="KW-1185">Reference proteome</keyword>
<name>A0A2S0N6G4_9HYPH</name>
<dbReference type="InterPro" id="IPR012899">
    <property type="entry name" value="LTXXQ"/>
</dbReference>
<evidence type="ECO:0000256" key="2">
    <source>
        <dbReference type="SAM" id="SignalP"/>
    </source>
</evidence>
<organism evidence="3 4">
    <name type="scientific">Phreatobacter cathodiphilus</name>
    <dbReference type="NCBI Taxonomy" id="1868589"/>
    <lineage>
        <taxon>Bacteria</taxon>
        <taxon>Pseudomonadati</taxon>
        <taxon>Pseudomonadota</taxon>
        <taxon>Alphaproteobacteria</taxon>
        <taxon>Hyphomicrobiales</taxon>
        <taxon>Phreatobacteraceae</taxon>
        <taxon>Phreatobacter</taxon>
    </lineage>
</organism>
<dbReference type="Pfam" id="PF07813">
    <property type="entry name" value="LTXXQ"/>
    <property type="match status" value="1"/>
</dbReference>
<proteinExistence type="predicted"/>
<protein>
    <recommendedName>
        <fullName evidence="5">LTXXQ motif family protein</fullName>
    </recommendedName>
</protein>